<accession>A0A6A5K1D5</accession>
<reference evidence="2" key="1">
    <citation type="submission" date="2020-01" db="EMBL/GenBank/DDBJ databases">
        <authorList>
            <consortium name="DOE Joint Genome Institute"/>
            <person name="Haridas S."/>
            <person name="Albert R."/>
            <person name="Binder M."/>
            <person name="Bloem J."/>
            <person name="Labutti K."/>
            <person name="Salamov A."/>
            <person name="Andreopoulos B."/>
            <person name="Baker S.E."/>
            <person name="Barry K."/>
            <person name="Bills G."/>
            <person name="Bluhm B.H."/>
            <person name="Cannon C."/>
            <person name="Castanera R."/>
            <person name="Culley D.E."/>
            <person name="Daum C."/>
            <person name="Ezra D."/>
            <person name="Gonzalez J.B."/>
            <person name="Henrissat B."/>
            <person name="Kuo A."/>
            <person name="Liang C."/>
            <person name="Lipzen A."/>
            <person name="Lutzoni F."/>
            <person name="Magnuson J."/>
            <person name="Mondo S."/>
            <person name="Nolan M."/>
            <person name="Ohm R."/>
            <person name="Pangilinan J."/>
            <person name="Park H.-J."/>
            <person name="Ramirez L."/>
            <person name="Alfaro M."/>
            <person name="Sun H."/>
            <person name="Tritt A."/>
            <person name="Yoshinaga Y."/>
            <person name="Zwiers L.-H."/>
            <person name="Turgeon B.G."/>
            <person name="Goodwin S.B."/>
            <person name="Spatafora J.W."/>
            <person name="Crous P.W."/>
            <person name="Grigoriev I.V."/>
        </authorList>
    </citation>
    <scope>NUCLEOTIDE SEQUENCE</scope>
    <source>
        <strain evidence="2">P77</strain>
    </source>
</reference>
<sequence length="279" mass="31645">MASRGGPSMRFLRGGGAARGRIQRVKTHVIPFTDHSGREALMVFDGWVSCPLPPLFSFAIYFTHPEVTPETVEPVEVLEAIKRKTPFDSWCSICLELYFLPAPDVDSSDDDGIAHYRKEKATRGDYTRQIQDLANSATDDGDDDDEEQQQGGASVHGNDQARQLPGLVPSYIDLPSSDYYHGIIFRYPGADWSTDKRLARRIYFDRISEEEYARVTEGNDEFYRLPPVYVSSMPFQESDTTEVGERFVGMAMFDAANARTKDESISTWQEARERGWKSW</sequence>
<evidence type="ECO:0000256" key="1">
    <source>
        <dbReference type="SAM" id="MobiDB-lite"/>
    </source>
</evidence>
<keyword evidence="3" id="KW-1185">Reference proteome</keyword>
<protein>
    <submittedName>
        <fullName evidence="2">Uncharacterized protein</fullName>
    </submittedName>
</protein>
<dbReference type="EMBL" id="ML975569">
    <property type="protein sequence ID" value="KAF1828317.1"/>
    <property type="molecule type" value="Genomic_DNA"/>
</dbReference>
<feature type="region of interest" description="Disordered" evidence="1">
    <location>
        <begin position="135"/>
        <end position="162"/>
    </location>
</feature>
<dbReference type="OrthoDB" id="5402033at2759"/>
<dbReference type="AlphaFoldDB" id="A0A6A5K1D5"/>
<gene>
    <name evidence="2" type="ORF">BDW02DRAFT_574966</name>
</gene>
<proteinExistence type="predicted"/>
<feature type="compositionally biased region" description="Acidic residues" evidence="1">
    <location>
        <begin position="139"/>
        <end position="148"/>
    </location>
</feature>
<evidence type="ECO:0000313" key="3">
    <source>
        <dbReference type="Proteomes" id="UP000800040"/>
    </source>
</evidence>
<organism evidence="2 3">
    <name type="scientific">Decorospora gaudefroyi</name>
    <dbReference type="NCBI Taxonomy" id="184978"/>
    <lineage>
        <taxon>Eukaryota</taxon>
        <taxon>Fungi</taxon>
        <taxon>Dikarya</taxon>
        <taxon>Ascomycota</taxon>
        <taxon>Pezizomycotina</taxon>
        <taxon>Dothideomycetes</taxon>
        <taxon>Pleosporomycetidae</taxon>
        <taxon>Pleosporales</taxon>
        <taxon>Pleosporineae</taxon>
        <taxon>Pleosporaceae</taxon>
        <taxon>Decorospora</taxon>
    </lineage>
</organism>
<dbReference type="Proteomes" id="UP000800040">
    <property type="component" value="Unassembled WGS sequence"/>
</dbReference>
<name>A0A6A5K1D5_9PLEO</name>
<evidence type="ECO:0000313" key="2">
    <source>
        <dbReference type="EMBL" id="KAF1828317.1"/>
    </source>
</evidence>